<organism evidence="2 3">
    <name type="scientific">Laodelphax striatellus</name>
    <name type="common">Small brown planthopper</name>
    <name type="synonym">Delphax striatella</name>
    <dbReference type="NCBI Taxonomy" id="195883"/>
    <lineage>
        <taxon>Eukaryota</taxon>
        <taxon>Metazoa</taxon>
        <taxon>Ecdysozoa</taxon>
        <taxon>Arthropoda</taxon>
        <taxon>Hexapoda</taxon>
        <taxon>Insecta</taxon>
        <taxon>Pterygota</taxon>
        <taxon>Neoptera</taxon>
        <taxon>Paraneoptera</taxon>
        <taxon>Hemiptera</taxon>
        <taxon>Auchenorrhyncha</taxon>
        <taxon>Fulgoroidea</taxon>
        <taxon>Delphacidae</taxon>
        <taxon>Criomorphinae</taxon>
        <taxon>Laodelphax</taxon>
    </lineage>
</organism>
<proteinExistence type="predicted"/>
<accession>A0A482X2T5</accession>
<feature type="signal peptide" evidence="1">
    <location>
        <begin position="1"/>
        <end position="22"/>
    </location>
</feature>
<keyword evidence="1" id="KW-0732">Signal</keyword>
<sequence>MVFIKSSFVIFLLLNHWTLRTSQHTPASSESDEDSGETKVKETSEQALNLKLLQTTERDQIGNLTSRLIEQFIEKVTDEIHSIERTVHDHKKNLVLSGWELLGKRLASSVALLENSKCSNLLAEKVRNVLIQGRGYIRNCAAVNDVIASFKEWVKFTFEMLQDLKTKFNTDSELCQNKQKKKNEECFLRLFHFNEDRKRQFRKDILQTFKDKADIATDNIEESWFMCTLRCTSAAKKMNAIFEKMIKLQLTDSDVFSDCDIFMDAISPTFRIRPHDSGLEPYFKEIKAASLKELDDPYQAYMVLNQ</sequence>
<keyword evidence="3" id="KW-1185">Reference proteome</keyword>
<reference evidence="2 3" key="1">
    <citation type="journal article" date="2017" name="Gigascience">
        <title>Genome sequence of the small brown planthopper, Laodelphax striatellus.</title>
        <authorList>
            <person name="Zhu J."/>
            <person name="Jiang F."/>
            <person name="Wang X."/>
            <person name="Yang P."/>
            <person name="Bao Y."/>
            <person name="Zhao W."/>
            <person name="Wang W."/>
            <person name="Lu H."/>
            <person name="Wang Q."/>
            <person name="Cui N."/>
            <person name="Li J."/>
            <person name="Chen X."/>
            <person name="Luo L."/>
            <person name="Yu J."/>
            <person name="Kang L."/>
            <person name="Cui F."/>
        </authorList>
    </citation>
    <scope>NUCLEOTIDE SEQUENCE [LARGE SCALE GENOMIC DNA]</scope>
    <source>
        <strain evidence="2">Lst14</strain>
    </source>
</reference>
<gene>
    <name evidence="2" type="ORF">LSTR_LSTR002487</name>
</gene>
<dbReference type="InParanoid" id="A0A482X2T5"/>
<name>A0A482X2T5_LAOST</name>
<comment type="caution">
    <text evidence="2">The sequence shown here is derived from an EMBL/GenBank/DDBJ whole genome shotgun (WGS) entry which is preliminary data.</text>
</comment>
<evidence type="ECO:0000313" key="3">
    <source>
        <dbReference type="Proteomes" id="UP000291343"/>
    </source>
</evidence>
<evidence type="ECO:0000313" key="2">
    <source>
        <dbReference type="EMBL" id="RZF40084.1"/>
    </source>
</evidence>
<dbReference type="AlphaFoldDB" id="A0A482X2T5"/>
<dbReference type="Proteomes" id="UP000291343">
    <property type="component" value="Unassembled WGS sequence"/>
</dbReference>
<evidence type="ECO:0000256" key="1">
    <source>
        <dbReference type="SAM" id="SignalP"/>
    </source>
</evidence>
<dbReference type="EMBL" id="QKKF02019433">
    <property type="protein sequence ID" value="RZF40084.1"/>
    <property type="molecule type" value="Genomic_DNA"/>
</dbReference>
<feature type="chain" id="PRO_5019776027" evidence="1">
    <location>
        <begin position="23"/>
        <end position="306"/>
    </location>
</feature>
<dbReference type="OrthoDB" id="10343544at2759"/>
<protein>
    <submittedName>
        <fullName evidence="2">Uncharacterized protein</fullName>
    </submittedName>
</protein>